<comment type="caution">
    <text evidence="1">The sequence shown here is derived from an EMBL/GenBank/DDBJ whole genome shotgun (WGS) entry which is preliminary data.</text>
</comment>
<proteinExistence type="predicted"/>
<dbReference type="EMBL" id="ARZY01000022">
    <property type="protein sequence ID" value="EWH09561.1"/>
    <property type="molecule type" value="Genomic_DNA"/>
</dbReference>
<protein>
    <submittedName>
        <fullName evidence="1">Uncharacterized protein</fullName>
    </submittedName>
</protein>
<accession>W7QC61</accession>
<evidence type="ECO:0000313" key="2">
    <source>
        <dbReference type="Proteomes" id="UP000019276"/>
    </source>
</evidence>
<dbReference type="Proteomes" id="UP000019276">
    <property type="component" value="Unassembled WGS sequence"/>
</dbReference>
<evidence type="ECO:0000313" key="1">
    <source>
        <dbReference type="EMBL" id="EWH09561.1"/>
    </source>
</evidence>
<sequence length="304" mass="33543">MKDFIKQKINAIQTQTAQSYAELVSEISAKLSVVTEVVNGMPFIASAEKSANCQYDEKHYFVVPYKLSEHGIALHTMRCLPDGVPEINDLPKRRVFHFVDEHSEHQLKHLLLAQVEDTVKNQHQGQVSSLEKLANDIDKLDNKLTYGLLLVGGLSALVNPLLGASIAAKALLPSASGLLNKNGLRPIGEKLTQAQLKSQIDQAKTNVQRDFAAGNTLKIYNPILQELNLALNTNEAEHDPLFDFDLSALAISEEDGGSWRKLTITALAHLYADIINDPKKHQAAQLGPEDLRWLKVLFAEIDAG</sequence>
<reference evidence="1 2" key="1">
    <citation type="journal article" date="2014" name="Genome Announc.">
        <title>Draft Genome Sequence of the Agar-Degrading Bacterium Catenovulum sp. Strain DS-2, Isolated from Intestines of Haliotis diversicolor.</title>
        <authorList>
            <person name="Shan D."/>
            <person name="Li X."/>
            <person name="Gu Z."/>
            <person name="Wei G."/>
            <person name="Gao Z."/>
            <person name="Shao Z."/>
        </authorList>
    </citation>
    <scope>NUCLEOTIDE SEQUENCE [LARGE SCALE GENOMIC DNA]</scope>
    <source>
        <strain evidence="1 2">DS-2</strain>
    </source>
</reference>
<organism evidence="1 2">
    <name type="scientific">Catenovulum agarivorans DS-2</name>
    <dbReference type="NCBI Taxonomy" id="1328313"/>
    <lineage>
        <taxon>Bacteria</taxon>
        <taxon>Pseudomonadati</taxon>
        <taxon>Pseudomonadota</taxon>
        <taxon>Gammaproteobacteria</taxon>
        <taxon>Alteromonadales</taxon>
        <taxon>Alteromonadaceae</taxon>
        <taxon>Catenovulum</taxon>
    </lineage>
</organism>
<dbReference type="RefSeq" id="WP_235188594.1">
    <property type="nucleotide sequence ID" value="NZ_ARZY01000022.1"/>
</dbReference>
<name>W7QC61_9ALTE</name>
<dbReference type="eggNOG" id="ENOG502Z9Y6">
    <property type="taxonomic scope" value="Bacteria"/>
</dbReference>
<gene>
    <name evidence="1" type="ORF">DS2_12038</name>
</gene>
<dbReference type="AlphaFoldDB" id="W7QC61"/>
<keyword evidence="2" id="KW-1185">Reference proteome</keyword>